<protein>
    <submittedName>
        <fullName evidence="1">Uncharacterized protein</fullName>
    </submittedName>
</protein>
<dbReference type="RefSeq" id="WP_254160756.1">
    <property type="nucleotide sequence ID" value="NZ_CP100356.1"/>
</dbReference>
<dbReference type="KEGG" id="sawl:NGM29_19425"/>
<dbReference type="AlphaFoldDB" id="A0A9E7NC40"/>
<reference evidence="1" key="1">
    <citation type="submission" date="2022-06" db="EMBL/GenBank/DDBJ databases">
        <title>Diverse halophilic archaea isolated from saline environments.</title>
        <authorList>
            <person name="Cui H.-L."/>
        </authorList>
    </citation>
    <scope>NUCLEOTIDE SEQUENCE</scope>
    <source>
        <strain evidence="1">WLHS1</strain>
        <plasmid evidence="1">unnamed1</plasmid>
    </source>
</reference>
<dbReference type="Proteomes" id="UP001056855">
    <property type="component" value="Plasmid unnamed1"/>
</dbReference>
<dbReference type="EMBL" id="CP100356">
    <property type="protein sequence ID" value="UTF55577.1"/>
    <property type="molecule type" value="Genomic_DNA"/>
</dbReference>
<dbReference type="GeneID" id="73292265"/>
<accession>A0A9E7NC40</accession>
<evidence type="ECO:0000313" key="1">
    <source>
        <dbReference type="EMBL" id="UTF55577.1"/>
    </source>
</evidence>
<sequence>MGLSEEEVFQKVTEELETRGYEFFVHCDYDSILSKFRSHTESISGRYPDVLGLAPDRSVIAIEVKGSRDLRTGKGQAYDYKAGANYSYLAADSDTFEGYRKTVRDDGLGVITVSTDGVQDWKEPPAITNKSQLSEIRDRLAARIRGVEPISKITGLDLAHPIHFLAPAIFLENIDSYQKTMGYNEFVTEFEREYLLNGDASKAAIDGATVLGIIESGSTVTLTDRGRIGLVILNNYGVGTLSELTRLKEETSNSGTLYDVAPLLAVWLLDQYRKHPDFEALYRTIQSFDPEVPILLTELVELLIRDYPNTFLQMFCTDSTESCDQARKLLLKGNVERIYEDVDLFRQIIRQNLVQNFSRQLQHVGLLSKRTSSTTVRLDEYYPDEYPWYRRSTVRNARLFDH</sequence>
<organism evidence="1 2">
    <name type="scientific">Natronosalvus rutilus</name>
    <dbReference type="NCBI Taxonomy" id="2953753"/>
    <lineage>
        <taxon>Archaea</taxon>
        <taxon>Methanobacteriati</taxon>
        <taxon>Methanobacteriota</taxon>
        <taxon>Stenosarchaea group</taxon>
        <taxon>Halobacteria</taxon>
        <taxon>Halobacteriales</taxon>
        <taxon>Natrialbaceae</taxon>
        <taxon>Natronosalvus</taxon>
    </lineage>
</organism>
<keyword evidence="1" id="KW-0614">Plasmid</keyword>
<evidence type="ECO:0000313" key="2">
    <source>
        <dbReference type="Proteomes" id="UP001056855"/>
    </source>
</evidence>
<keyword evidence="2" id="KW-1185">Reference proteome</keyword>
<gene>
    <name evidence="1" type="ORF">NGM29_19425</name>
</gene>
<geneLocation type="plasmid" evidence="1 2">
    <name>unnamed1</name>
</geneLocation>
<proteinExistence type="predicted"/>
<name>A0A9E7NC40_9EURY</name>